<feature type="region of interest" description="Disordered" evidence="1">
    <location>
        <begin position="456"/>
        <end position="484"/>
    </location>
</feature>
<feature type="compositionally biased region" description="Acidic residues" evidence="1">
    <location>
        <begin position="458"/>
        <end position="475"/>
    </location>
</feature>
<reference evidence="3" key="1">
    <citation type="journal article" date="2020" name="Nature">
        <title>Giant virus diversity and host interactions through global metagenomics.</title>
        <authorList>
            <person name="Schulz F."/>
            <person name="Roux S."/>
            <person name="Paez-Espino D."/>
            <person name="Jungbluth S."/>
            <person name="Walsh D.A."/>
            <person name="Denef V.J."/>
            <person name="McMahon K.D."/>
            <person name="Konstantinidis K.T."/>
            <person name="Eloe-Fadrosh E.A."/>
            <person name="Kyrpides N.C."/>
            <person name="Woyke T."/>
        </authorList>
    </citation>
    <scope>NUCLEOTIDE SEQUENCE</scope>
    <source>
        <strain evidence="3">GVMAG-S-1004661-13</strain>
    </source>
</reference>
<dbReference type="GO" id="GO:0004843">
    <property type="term" value="F:cysteine-type deubiquitinase activity"/>
    <property type="evidence" value="ECO:0007669"/>
    <property type="project" value="InterPro"/>
</dbReference>
<dbReference type="InterPro" id="IPR018200">
    <property type="entry name" value="USP_CS"/>
</dbReference>
<dbReference type="InterPro" id="IPR038765">
    <property type="entry name" value="Papain-like_cys_pep_sf"/>
</dbReference>
<dbReference type="InterPro" id="IPR028889">
    <property type="entry name" value="USP"/>
</dbReference>
<feature type="domain" description="USP" evidence="2">
    <location>
        <begin position="46"/>
        <end position="455"/>
    </location>
</feature>
<protein>
    <recommendedName>
        <fullName evidence="2">USP domain-containing protein</fullName>
    </recommendedName>
</protein>
<evidence type="ECO:0000259" key="2">
    <source>
        <dbReference type="PROSITE" id="PS50235"/>
    </source>
</evidence>
<dbReference type="EMBL" id="MN740546">
    <property type="protein sequence ID" value="QHS77395.1"/>
    <property type="molecule type" value="Genomic_DNA"/>
</dbReference>
<dbReference type="SUPFAM" id="SSF54001">
    <property type="entry name" value="Cysteine proteinases"/>
    <property type="match status" value="1"/>
</dbReference>
<proteinExistence type="predicted"/>
<sequence length="484" mass="56897">MPNGYYNQHYGVNRYVSGKQITNDDKKTKMKEAELDRRKFITLGLSGLMNMGNTCYFNSVIQLLSNCPLLFAKFKDPSIIDNIVRKNIYDNIQKIKDDNILLDEDSKLEIDKEKFKNEIEDTLTFQLHKVVKTMWEKNHLVRPRSLKETIAKHPTLAGYGQQDAQEALQFILDHIHDETSYNVKDTQFKEEIVAKILPNIEKVKECSKIIDESKNIDDKKLASDTLMNMYNSDPDTYLMMMAVVQWKSFLAREGESDFTHLIWGLTCTKRTCKKCKFMSPKFEMFNMIQLTIPKDNKNLTIQNCFNHHFIKQDIECKCSRCEYKMAEEESFIYVYPSVFFIQLKRFEHYYDKKLFRLVSSKVTDRIEFPLKNMSFKEKGISTEGKEVNISYDLKGVVEHRGNIDGGHYVSYCENPVSSTQEWFEFNDDDVLRIPKDELEKELVTSNAYLLMYQKNDNIFDEDDEDDEEEVEENNDEFTTPVPKD</sequence>
<dbReference type="Pfam" id="PF00443">
    <property type="entry name" value="UCH"/>
    <property type="match status" value="1"/>
</dbReference>
<dbReference type="PANTHER" id="PTHR21646">
    <property type="entry name" value="UBIQUITIN CARBOXYL-TERMINAL HYDROLASE"/>
    <property type="match status" value="1"/>
</dbReference>
<dbReference type="Gene3D" id="3.90.70.10">
    <property type="entry name" value="Cysteine proteinases"/>
    <property type="match status" value="1"/>
</dbReference>
<organism evidence="3">
    <name type="scientific">viral metagenome</name>
    <dbReference type="NCBI Taxonomy" id="1070528"/>
    <lineage>
        <taxon>unclassified sequences</taxon>
        <taxon>metagenomes</taxon>
        <taxon>organismal metagenomes</taxon>
    </lineage>
</organism>
<evidence type="ECO:0000313" key="3">
    <source>
        <dbReference type="EMBL" id="QHS77395.1"/>
    </source>
</evidence>
<name>A0A6C0ADB9_9ZZZZ</name>
<dbReference type="InterPro" id="IPR050185">
    <property type="entry name" value="Ub_carboxyl-term_hydrolase"/>
</dbReference>
<dbReference type="InterPro" id="IPR001394">
    <property type="entry name" value="Peptidase_C19_UCH"/>
</dbReference>
<dbReference type="AlphaFoldDB" id="A0A6C0ADB9"/>
<dbReference type="PROSITE" id="PS50235">
    <property type="entry name" value="USP_3"/>
    <property type="match status" value="1"/>
</dbReference>
<dbReference type="GO" id="GO:0016579">
    <property type="term" value="P:protein deubiquitination"/>
    <property type="evidence" value="ECO:0007669"/>
    <property type="project" value="InterPro"/>
</dbReference>
<accession>A0A6C0ADB9</accession>
<evidence type="ECO:0000256" key="1">
    <source>
        <dbReference type="SAM" id="MobiDB-lite"/>
    </source>
</evidence>
<dbReference type="PROSITE" id="PS00972">
    <property type="entry name" value="USP_1"/>
    <property type="match status" value="1"/>
</dbReference>
<dbReference type="PROSITE" id="PS00973">
    <property type="entry name" value="USP_2"/>
    <property type="match status" value="1"/>
</dbReference>
<dbReference type="CDD" id="cd02257">
    <property type="entry name" value="Peptidase_C19"/>
    <property type="match status" value="1"/>
</dbReference>